<dbReference type="EMBL" id="LUEZ02000041">
    <property type="protein sequence ID" value="RDB24849.1"/>
    <property type="molecule type" value="Genomic_DNA"/>
</dbReference>
<feature type="region of interest" description="Disordered" evidence="1">
    <location>
        <begin position="16"/>
        <end position="83"/>
    </location>
</feature>
<evidence type="ECO:0000313" key="2">
    <source>
        <dbReference type="EMBL" id="RDB24849.1"/>
    </source>
</evidence>
<evidence type="ECO:0000256" key="1">
    <source>
        <dbReference type="SAM" id="MobiDB-lite"/>
    </source>
</evidence>
<dbReference type="InParanoid" id="A0A369JRE1"/>
<dbReference type="AlphaFoldDB" id="A0A369JRE1"/>
<organism evidence="2 3">
    <name type="scientific">Hypsizygus marmoreus</name>
    <name type="common">White beech mushroom</name>
    <name type="synonym">Agaricus marmoreus</name>
    <dbReference type="NCBI Taxonomy" id="39966"/>
    <lineage>
        <taxon>Eukaryota</taxon>
        <taxon>Fungi</taxon>
        <taxon>Dikarya</taxon>
        <taxon>Basidiomycota</taxon>
        <taxon>Agaricomycotina</taxon>
        <taxon>Agaricomycetes</taxon>
        <taxon>Agaricomycetidae</taxon>
        <taxon>Agaricales</taxon>
        <taxon>Tricholomatineae</taxon>
        <taxon>Lyophyllaceae</taxon>
        <taxon>Hypsizygus</taxon>
    </lineage>
</organism>
<proteinExistence type="predicted"/>
<feature type="compositionally biased region" description="Polar residues" evidence="1">
    <location>
        <begin position="74"/>
        <end position="83"/>
    </location>
</feature>
<accession>A0A369JRE1</accession>
<gene>
    <name evidence="2" type="ORF">Hypma_007777</name>
</gene>
<protein>
    <submittedName>
        <fullName evidence="2">Uncharacterized protein</fullName>
    </submittedName>
</protein>
<reference evidence="2" key="1">
    <citation type="submission" date="2018-04" db="EMBL/GenBank/DDBJ databases">
        <title>Whole genome sequencing of Hypsizygus marmoreus.</title>
        <authorList>
            <person name="Choi I.-G."/>
            <person name="Min B."/>
            <person name="Kim J.-G."/>
            <person name="Kim S."/>
            <person name="Oh Y.-L."/>
            <person name="Kong W.-S."/>
            <person name="Park H."/>
            <person name="Jeong J."/>
            <person name="Song E.-S."/>
        </authorList>
    </citation>
    <scope>NUCLEOTIDE SEQUENCE [LARGE SCALE GENOMIC DNA]</scope>
    <source>
        <strain evidence="2">51987-8</strain>
    </source>
</reference>
<comment type="caution">
    <text evidence="2">The sequence shown here is derived from an EMBL/GenBank/DDBJ whole genome shotgun (WGS) entry which is preliminary data.</text>
</comment>
<keyword evidence="3" id="KW-1185">Reference proteome</keyword>
<name>A0A369JRE1_HYPMA</name>
<sequence>MNTKPIVHLTDLMARSGRDDIDSLPISESSTDRPARQSATPKVREPVQKPRPQPSMASSHPVSRSAGGTVYLDSRSTPIYSAA</sequence>
<dbReference type="Proteomes" id="UP000076154">
    <property type="component" value="Unassembled WGS sequence"/>
</dbReference>
<evidence type="ECO:0000313" key="3">
    <source>
        <dbReference type="Proteomes" id="UP000076154"/>
    </source>
</evidence>